<dbReference type="Proteomes" id="UP001597508">
    <property type="component" value="Unassembled WGS sequence"/>
</dbReference>
<evidence type="ECO:0000313" key="3">
    <source>
        <dbReference type="Proteomes" id="UP001597508"/>
    </source>
</evidence>
<sequence length="108" mass="12699">MEELLLEHLGELLTGVVALLLGWFGKEKVSKKKQNVDLTAQIQGVYREMIADTEAKLEEQDREIKALKAKQLEIDESWKKKIAAVEKKWQGRYNRLKNEFDQYKKNHQ</sequence>
<reference evidence="3" key="1">
    <citation type="journal article" date="2019" name="Int. J. Syst. Evol. Microbiol.">
        <title>The Global Catalogue of Microorganisms (GCM) 10K type strain sequencing project: providing services to taxonomists for standard genome sequencing and annotation.</title>
        <authorList>
            <consortium name="The Broad Institute Genomics Platform"/>
            <consortium name="The Broad Institute Genome Sequencing Center for Infectious Disease"/>
            <person name="Wu L."/>
            <person name="Ma J."/>
        </authorList>
    </citation>
    <scope>NUCLEOTIDE SEQUENCE [LARGE SCALE GENOMIC DNA]</scope>
    <source>
        <strain evidence="3">KCTC 52127</strain>
    </source>
</reference>
<comment type="caution">
    <text evidence="2">The sequence shown here is derived from an EMBL/GenBank/DDBJ whole genome shotgun (WGS) entry which is preliminary data.</text>
</comment>
<protein>
    <submittedName>
        <fullName evidence="2">Uncharacterized protein</fullName>
    </submittedName>
</protein>
<dbReference type="EMBL" id="JBHULH010000001">
    <property type="protein sequence ID" value="MFD2566071.1"/>
    <property type="molecule type" value="Genomic_DNA"/>
</dbReference>
<name>A0ABW5LP49_9FLAO</name>
<gene>
    <name evidence="2" type="ORF">ACFSRZ_01730</name>
</gene>
<organism evidence="2 3">
    <name type="scientific">Pseudotenacibaculum haliotis</name>
    <dbReference type="NCBI Taxonomy" id="1862138"/>
    <lineage>
        <taxon>Bacteria</taxon>
        <taxon>Pseudomonadati</taxon>
        <taxon>Bacteroidota</taxon>
        <taxon>Flavobacteriia</taxon>
        <taxon>Flavobacteriales</taxon>
        <taxon>Flavobacteriaceae</taxon>
        <taxon>Pseudotenacibaculum</taxon>
    </lineage>
</organism>
<proteinExistence type="predicted"/>
<keyword evidence="1" id="KW-0175">Coiled coil</keyword>
<feature type="coiled-coil region" evidence="1">
    <location>
        <begin position="50"/>
        <end position="106"/>
    </location>
</feature>
<dbReference type="RefSeq" id="WP_379664793.1">
    <property type="nucleotide sequence ID" value="NZ_JBHULH010000001.1"/>
</dbReference>
<evidence type="ECO:0000313" key="2">
    <source>
        <dbReference type="EMBL" id="MFD2566071.1"/>
    </source>
</evidence>
<keyword evidence="3" id="KW-1185">Reference proteome</keyword>
<evidence type="ECO:0000256" key="1">
    <source>
        <dbReference type="SAM" id="Coils"/>
    </source>
</evidence>
<accession>A0ABW5LP49</accession>